<evidence type="ECO:0008006" key="4">
    <source>
        <dbReference type="Google" id="ProtNLM"/>
    </source>
</evidence>
<reference evidence="2 3" key="1">
    <citation type="submission" date="2014-12" db="EMBL/GenBank/DDBJ databases">
        <title>Genome sequencing of Alteromonas marina AD001.</title>
        <authorList>
            <person name="Adrian T.G.S."/>
            <person name="Chan K.G."/>
        </authorList>
    </citation>
    <scope>NUCLEOTIDE SEQUENCE [LARGE SCALE GENOMIC DNA]</scope>
    <source>
        <strain evidence="2 3">AD001</strain>
    </source>
</reference>
<name>A0A0B3Y5W0_9ALTE</name>
<dbReference type="OrthoDB" id="6336573at2"/>
<dbReference type="Proteomes" id="UP000031197">
    <property type="component" value="Unassembled WGS sequence"/>
</dbReference>
<dbReference type="AlphaFoldDB" id="A0A0B3Y5W0"/>
<accession>A0A0B3Y5W0</accession>
<comment type="caution">
    <text evidence="2">The sequence shown here is derived from an EMBL/GenBank/DDBJ whole genome shotgun (WGS) entry which is preliminary data.</text>
</comment>
<evidence type="ECO:0000313" key="3">
    <source>
        <dbReference type="Proteomes" id="UP000031197"/>
    </source>
</evidence>
<feature type="chain" id="PRO_5002099575" description="DUF4476 domain-containing protein" evidence="1">
    <location>
        <begin position="24"/>
        <end position="189"/>
    </location>
</feature>
<gene>
    <name evidence="2" type="ORF">RJ41_17900</name>
</gene>
<evidence type="ECO:0000313" key="2">
    <source>
        <dbReference type="EMBL" id="KHT44113.1"/>
    </source>
</evidence>
<organism evidence="2 3">
    <name type="scientific">Alteromonas marina</name>
    <dbReference type="NCBI Taxonomy" id="203795"/>
    <lineage>
        <taxon>Bacteria</taxon>
        <taxon>Pseudomonadati</taxon>
        <taxon>Pseudomonadota</taxon>
        <taxon>Gammaproteobacteria</taxon>
        <taxon>Alteromonadales</taxon>
        <taxon>Alteromonadaceae</taxon>
        <taxon>Alteromonas/Salinimonas group</taxon>
        <taxon>Alteromonas</taxon>
    </lineage>
</organism>
<dbReference type="EMBL" id="JWLW01000067">
    <property type="protein sequence ID" value="KHT44113.1"/>
    <property type="molecule type" value="Genomic_DNA"/>
</dbReference>
<evidence type="ECO:0000256" key="1">
    <source>
        <dbReference type="SAM" id="SignalP"/>
    </source>
</evidence>
<sequence length="189" mass="19218">MRSNVFLSVLLSALIAFSTVSFAQEGSVPGLQVRNLLVTEIEEGAEVEQAASEVSQTVLDEGMFFDAAGLSYLSANQAAYQSMVALLNDNATGFEIAIAGFGELPDQPAQVVTIAILMFPEDANEIYNIALQMQVISEEDALLAAINAGIDPSTLTATAAGATGNTVTPLGAGTGAAGAGGGDTTISAN</sequence>
<keyword evidence="1" id="KW-0732">Signal</keyword>
<keyword evidence="3" id="KW-1185">Reference proteome</keyword>
<dbReference type="RefSeq" id="WP_039223756.1">
    <property type="nucleotide sequence ID" value="NZ_JWLW01000067.1"/>
</dbReference>
<feature type="signal peptide" evidence="1">
    <location>
        <begin position="1"/>
        <end position="23"/>
    </location>
</feature>
<protein>
    <recommendedName>
        <fullName evidence="4">DUF4476 domain-containing protein</fullName>
    </recommendedName>
</protein>
<proteinExistence type="predicted"/>